<dbReference type="EMBL" id="QMFB01000047">
    <property type="protein sequence ID" value="RAV09766.1"/>
    <property type="molecule type" value="Genomic_DNA"/>
</dbReference>
<evidence type="ECO:0000313" key="7">
    <source>
        <dbReference type="EMBL" id="RAV09766.1"/>
    </source>
</evidence>
<evidence type="ECO:0000256" key="1">
    <source>
        <dbReference type="ARBA" id="ARBA00004196"/>
    </source>
</evidence>
<dbReference type="InterPro" id="IPR051313">
    <property type="entry name" value="Bact_iron-sidero_bind"/>
</dbReference>
<feature type="domain" description="Fe/B12 periplasmic-binding" evidence="6">
    <location>
        <begin position="102"/>
        <end position="357"/>
    </location>
</feature>
<keyword evidence="3" id="KW-0813">Transport</keyword>
<dbReference type="Gene3D" id="3.40.50.1980">
    <property type="entry name" value="Nitrogenase molybdenum iron protein domain"/>
    <property type="match status" value="2"/>
</dbReference>
<accession>A0A329LRK0</accession>
<evidence type="ECO:0000313" key="8">
    <source>
        <dbReference type="Proteomes" id="UP000250369"/>
    </source>
</evidence>
<feature type="compositionally biased region" description="Low complexity" evidence="5">
    <location>
        <begin position="52"/>
        <end position="65"/>
    </location>
</feature>
<evidence type="ECO:0000256" key="5">
    <source>
        <dbReference type="SAM" id="MobiDB-lite"/>
    </source>
</evidence>
<comment type="subcellular location">
    <subcellularLocation>
        <location evidence="1">Cell envelope</location>
    </subcellularLocation>
</comment>
<evidence type="ECO:0000256" key="2">
    <source>
        <dbReference type="ARBA" id="ARBA00008814"/>
    </source>
</evidence>
<proteinExistence type="inferred from homology"/>
<name>A0A329LRK0_9BACL</name>
<organism evidence="7 8">
    <name type="scientific">Paenibacillus contaminans</name>
    <dbReference type="NCBI Taxonomy" id="450362"/>
    <lineage>
        <taxon>Bacteria</taxon>
        <taxon>Bacillati</taxon>
        <taxon>Bacillota</taxon>
        <taxon>Bacilli</taxon>
        <taxon>Bacillales</taxon>
        <taxon>Paenibacillaceae</taxon>
        <taxon>Paenibacillus</taxon>
    </lineage>
</organism>
<dbReference type="GO" id="GO:0030288">
    <property type="term" value="C:outer membrane-bounded periplasmic space"/>
    <property type="evidence" value="ECO:0007669"/>
    <property type="project" value="TreeGrafter"/>
</dbReference>
<gene>
    <name evidence="7" type="ORF">DQG23_39000</name>
</gene>
<dbReference type="PROSITE" id="PS50983">
    <property type="entry name" value="FE_B12_PBP"/>
    <property type="match status" value="1"/>
</dbReference>
<keyword evidence="8" id="KW-1185">Reference proteome</keyword>
<protein>
    <recommendedName>
        <fullName evidence="6">Fe/B12 periplasmic-binding domain-containing protein</fullName>
    </recommendedName>
</protein>
<dbReference type="InterPro" id="IPR002491">
    <property type="entry name" value="ABC_transptr_periplasmic_BD"/>
</dbReference>
<dbReference type="AlphaFoldDB" id="A0A329LRK0"/>
<sequence length="357" mass="38275">MILSVAANFLYKAKEGYMMNIRKMISAIGFAAALSLFIALLAACSNDAPAGDTAGGSPAAAAQTTSGGGGSPDPGKTGEPKPPTRSITDYTKRTFDIPAQPKRIVYVGSSPGDLFALGVKPVGATLSVISSQIVYPELLSGIEDIGGGEANLEKITLLEPDLILFDGVVYDDKVQALAKIAPSVSYDSAAPMYERLRFLADATGKKEEAEKWIAGYEAKAKVTLERLKTSPDDTAAVLLQLGKQLYVMGNRGLSVTVFDVLGFKPTPKIKGIIDDSKRFITVSAEVLPEYTGDWVFLLANKAEETVAAKQALLDSALWKSLPAVKNGQVHVFESKWNFDDPITRERLLEELPRIMGK</sequence>
<feature type="region of interest" description="Disordered" evidence="5">
    <location>
        <begin position="52"/>
        <end position="92"/>
    </location>
</feature>
<reference evidence="7 8" key="1">
    <citation type="journal article" date="2009" name="Int. J. Syst. Evol. Microbiol.">
        <title>Paenibacillus contaminans sp. nov., isolated from a contaminated laboratory plate.</title>
        <authorList>
            <person name="Chou J.H."/>
            <person name="Lee J.H."/>
            <person name="Lin M.C."/>
            <person name="Chang P.S."/>
            <person name="Arun A.B."/>
            <person name="Young C.C."/>
            <person name="Chen W.M."/>
        </authorList>
    </citation>
    <scope>NUCLEOTIDE SEQUENCE [LARGE SCALE GENOMIC DNA]</scope>
    <source>
        <strain evidence="7 8">CKOBP-6</strain>
    </source>
</reference>
<dbReference type="GO" id="GO:1901678">
    <property type="term" value="P:iron coordination entity transport"/>
    <property type="evidence" value="ECO:0007669"/>
    <property type="project" value="UniProtKB-ARBA"/>
</dbReference>
<dbReference type="SUPFAM" id="SSF53807">
    <property type="entry name" value="Helical backbone' metal receptor"/>
    <property type="match status" value="1"/>
</dbReference>
<dbReference type="Proteomes" id="UP000250369">
    <property type="component" value="Unassembled WGS sequence"/>
</dbReference>
<dbReference type="Pfam" id="PF01497">
    <property type="entry name" value="Peripla_BP_2"/>
    <property type="match status" value="1"/>
</dbReference>
<evidence type="ECO:0000256" key="3">
    <source>
        <dbReference type="ARBA" id="ARBA00022448"/>
    </source>
</evidence>
<evidence type="ECO:0000256" key="4">
    <source>
        <dbReference type="ARBA" id="ARBA00022729"/>
    </source>
</evidence>
<dbReference type="PANTHER" id="PTHR30532">
    <property type="entry name" value="IRON III DICITRATE-BINDING PERIPLASMIC PROTEIN"/>
    <property type="match status" value="1"/>
</dbReference>
<evidence type="ECO:0000259" key="6">
    <source>
        <dbReference type="PROSITE" id="PS50983"/>
    </source>
</evidence>
<keyword evidence="4" id="KW-0732">Signal</keyword>
<comment type="similarity">
    <text evidence="2">Belongs to the bacterial solute-binding protein 8 family.</text>
</comment>
<dbReference type="PANTHER" id="PTHR30532:SF26">
    <property type="entry name" value="IRON(3+)-HYDROXAMATE-BINDING PROTEIN FHUD"/>
    <property type="match status" value="1"/>
</dbReference>
<comment type="caution">
    <text evidence="7">The sequence shown here is derived from an EMBL/GenBank/DDBJ whole genome shotgun (WGS) entry which is preliminary data.</text>
</comment>